<evidence type="ECO:0008006" key="3">
    <source>
        <dbReference type="Google" id="ProtNLM"/>
    </source>
</evidence>
<organism evidence="1 2">
    <name type="scientific">Atopobium minutum 10063974</name>
    <dbReference type="NCBI Taxonomy" id="997872"/>
    <lineage>
        <taxon>Bacteria</taxon>
        <taxon>Bacillati</taxon>
        <taxon>Actinomycetota</taxon>
        <taxon>Coriobacteriia</taxon>
        <taxon>Coriobacteriales</taxon>
        <taxon>Atopobiaceae</taxon>
        <taxon>Atopobium</taxon>
    </lineage>
</organism>
<proteinExistence type="predicted"/>
<dbReference type="OrthoDB" id="3199559at2"/>
<dbReference type="AlphaFoldDB" id="N2C0M0"/>
<dbReference type="EMBL" id="AGXC01000001">
    <property type="protein sequence ID" value="EMZ42719.1"/>
    <property type="molecule type" value="Genomic_DNA"/>
</dbReference>
<reference evidence="1 2" key="1">
    <citation type="submission" date="2013-03" db="EMBL/GenBank/DDBJ databases">
        <title>The Genome Sequence of Atopobium minutum 10063974.</title>
        <authorList>
            <consortium name="The Broad Institute Genome Sequencing Platform"/>
            <person name="Earl A."/>
            <person name="Ward D."/>
            <person name="Feldgarden M."/>
            <person name="Gevers D."/>
            <person name="Lambert T."/>
            <person name="Marvaud J.-C."/>
            <person name="Courvalin P."/>
            <person name="Walker B."/>
            <person name="Young S.K."/>
            <person name="Zeng Q."/>
            <person name="Gargeya S."/>
            <person name="Fitzgerald M."/>
            <person name="Haas B."/>
            <person name="Abouelleil A."/>
            <person name="Alvarado L."/>
            <person name="Arachchi H.M."/>
            <person name="Berlin A.M."/>
            <person name="Chapman S.B."/>
            <person name="Dewar J."/>
            <person name="Goldberg J."/>
            <person name="Griggs A."/>
            <person name="Gujja S."/>
            <person name="Hansen M."/>
            <person name="Howarth C."/>
            <person name="Imamovic A."/>
            <person name="Larimer J."/>
            <person name="McCowan C."/>
            <person name="Murphy C."/>
            <person name="Neiman D."/>
            <person name="Pearson M."/>
            <person name="Priest M."/>
            <person name="Roberts A."/>
            <person name="Saif S."/>
            <person name="Shea T."/>
            <person name="Sisk P."/>
            <person name="Sykes S."/>
            <person name="Wortman J."/>
            <person name="Nusbaum C."/>
            <person name="Birren B."/>
        </authorList>
    </citation>
    <scope>NUCLEOTIDE SEQUENCE [LARGE SCALE GENOMIC DNA]</scope>
    <source>
        <strain evidence="1 2">10063974</strain>
    </source>
</reference>
<dbReference type="PATRIC" id="fig|997872.3.peg.266"/>
<dbReference type="HOGENOM" id="CLU_105432_0_0_11"/>
<dbReference type="InterPro" id="IPR024524">
    <property type="entry name" value="DUF3800"/>
</dbReference>
<name>N2C0M0_9ACTN</name>
<dbReference type="Pfam" id="PF12686">
    <property type="entry name" value="DUF3800"/>
    <property type="match status" value="1"/>
</dbReference>
<gene>
    <name evidence="1" type="ORF">HMPREF1091_00277</name>
</gene>
<evidence type="ECO:0000313" key="2">
    <source>
        <dbReference type="Proteomes" id="UP000012651"/>
    </source>
</evidence>
<dbReference type="Proteomes" id="UP000012651">
    <property type="component" value="Unassembled WGS sequence"/>
</dbReference>
<dbReference type="RefSeq" id="WP_002563052.1">
    <property type="nucleotide sequence ID" value="NZ_KB822533.1"/>
</dbReference>
<keyword evidence="2" id="KW-1185">Reference proteome</keyword>
<comment type="caution">
    <text evidence="1">The sequence shown here is derived from an EMBL/GenBank/DDBJ whole genome shotgun (WGS) entry which is preliminary data.</text>
</comment>
<sequence length="228" mass="26566">MNIFIYGDESGVFDKQHQDFFVFGGLIFLSKEDREKSYRYFIHAENKIKSQYQYGSELKACVISNKHKAGLFRSTNNLIRYAFIIDEQMVSDGSFSHKKTKQRYLDYVYKVGLKRVLVTLMKQNKLQAKEVENIYIRFDEHTTATNGRYELCESIEAEFKRGVINNVYGTFHEPIFPSMKGTVEVSYRDSTADALIRASDIIANQSWHYARTGQTDKLKQKLEVITFP</sequence>
<evidence type="ECO:0000313" key="1">
    <source>
        <dbReference type="EMBL" id="EMZ42719.1"/>
    </source>
</evidence>
<accession>N2C0M0</accession>
<protein>
    <recommendedName>
        <fullName evidence="3">DUF3800 domain-containing protein</fullName>
    </recommendedName>
</protein>